<organism evidence="1 2">
    <name type="scientific">Pyrenophora tritici-repentis (strain Pt-1C-BFP)</name>
    <name type="common">Wheat tan spot fungus</name>
    <name type="synonym">Drechslera tritici-repentis</name>
    <dbReference type="NCBI Taxonomy" id="426418"/>
    <lineage>
        <taxon>Eukaryota</taxon>
        <taxon>Fungi</taxon>
        <taxon>Dikarya</taxon>
        <taxon>Ascomycota</taxon>
        <taxon>Pezizomycotina</taxon>
        <taxon>Dothideomycetes</taxon>
        <taxon>Pleosporomycetidae</taxon>
        <taxon>Pleosporales</taxon>
        <taxon>Pleosporineae</taxon>
        <taxon>Pleosporaceae</taxon>
        <taxon>Pyrenophora</taxon>
    </lineage>
</organism>
<reference evidence="2" key="1">
    <citation type="journal article" date="2013" name="G3 (Bethesda)">
        <title>Comparative genomics of a plant-pathogenic fungus, Pyrenophora tritici-repentis, reveals transduplication and the impact of repeat elements on pathogenicity and population divergence.</title>
        <authorList>
            <person name="Manning V.A."/>
            <person name="Pandelova I."/>
            <person name="Dhillon B."/>
            <person name="Wilhelm L.J."/>
            <person name="Goodwin S.B."/>
            <person name="Berlin A.M."/>
            <person name="Figueroa M."/>
            <person name="Freitag M."/>
            <person name="Hane J.K."/>
            <person name="Henrissat B."/>
            <person name="Holman W.H."/>
            <person name="Kodira C.D."/>
            <person name="Martin J."/>
            <person name="Oliver R.P."/>
            <person name="Robbertse B."/>
            <person name="Schackwitz W."/>
            <person name="Schwartz D.C."/>
            <person name="Spatafora J.W."/>
            <person name="Turgeon B.G."/>
            <person name="Yandava C."/>
            <person name="Young S."/>
            <person name="Zhou S."/>
            <person name="Zeng Q."/>
            <person name="Grigoriev I.V."/>
            <person name="Ma L.-J."/>
            <person name="Ciuffetti L.M."/>
        </authorList>
    </citation>
    <scope>NUCLEOTIDE SEQUENCE [LARGE SCALE GENOMIC DNA]</scope>
    <source>
        <strain evidence="2">Pt-1C-BFP</strain>
    </source>
</reference>
<sequence>MGVEAGMVVMQRAARACFADSHLVPDLKSRMSRKDLKLMILAQRKIAGAGSHLNKKTVGCRNGSCRTAREPS</sequence>
<protein>
    <submittedName>
        <fullName evidence="1">Uncharacterized protein</fullName>
    </submittedName>
</protein>
<evidence type="ECO:0000313" key="2">
    <source>
        <dbReference type="Proteomes" id="UP000001471"/>
    </source>
</evidence>
<dbReference type="HOGENOM" id="CLU_2723430_0_0_1"/>
<proteinExistence type="predicted"/>
<evidence type="ECO:0000313" key="1">
    <source>
        <dbReference type="EMBL" id="EDU45733.1"/>
    </source>
</evidence>
<dbReference type="EMBL" id="DS231616">
    <property type="protein sequence ID" value="EDU45733.1"/>
    <property type="molecule type" value="Genomic_DNA"/>
</dbReference>
<accession>B2VXG4</accession>
<gene>
    <name evidence="1" type="ORF">PTRG_03210</name>
</gene>
<dbReference type="AlphaFoldDB" id="B2VXG4"/>
<dbReference type="Proteomes" id="UP000001471">
    <property type="component" value="Unassembled WGS sequence"/>
</dbReference>
<dbReference type="InParanoid" id="B2VXG4"/>
<name>B2VXG4_PYRTR</name>